<keyword evidence="3" id="KW-1185">Reference proteome</keyword>
<sequence>MKLALGSLPDKNYPGDPGFHGPDGTDWHAMIGSLRYEWNLLLGKSFGPERDGVTKAEPQR</sequence>
<accession>A0A1S1LX94</accession>
<protein>
    <submittedName>
        <fullName evidence="2">Uncharacterized protein</fullName>
    </submittedName>
</protein>
<evidence type="ECO:0000313" key="2">
    <source>
        <dbReference type="EMBL" id="OHU75822.1"/>
    </source>
</evidence>
<organism evidence="2 3">
    <name type="scientific">Mycobacteroides chelonae</name>
    <name type="common">Mycobacterium chelonae</name>
    <dbReference type="NCBI Taxonomy" id="1774"/>
    <lineage>
        <taxon>Bacteria</taxon>
        <taxon>Bacillati</taxon>
        <taxon>Actinomycetota</taxon>
        <taxon>Actinomycetes</taxon>
        <taxon>Mycobacteriales</taxon>
        <taxon>Mycobacteriaceae</taxon>
        <taxon>Mycobacteroides</taxon>
    </lineage>
</organism>
<evidence type="ECO:0000256" key="1">
    <source>
        <dbReference type="SAM" id="MobiDB-lite"/>
    </source>
</evidence>
<gene>
    <name evidence="2" type="ORF">BKG84_26420</name>
</gene>
<dbReference type="AlphaFoldDB" id="A0A1S1LX94"/>
<name>A0A1S1LX94_MYCCH</name>
<dbReference type="EMBL" id="MLIS01000092">
    <property type="protein sequence ID" value="OHU75822.1"/>
    <property type="molecule type" value="Genomic_DNA"/>
</dbReference>
<comment type="caution">
    <text evidence="2">The sequence shown here is derived from an EMBL/GenBank/DDBJ whole genome shotgun (WGS) entry which is preliminary data.</text>
</comment>
<evidence type="ECO:0000313" key="3">
    <source>
        <dbReference type="Proteomes" id="UP000179441"/>
    </source>
</evidence>
<feature type="region of interest" description="Disordered" evidence="1">
    <location>
        <begin position="1"/>
        <end position="22"/>
    </location>
</feature>
<dbReference type="Proteomes" id="UP000179441">
    <property type="component" value="Unassembled WGS sequence"/>
</dbReference>
<reference evidence="2 3" key="1">
    <citation type="submission" date="2016-10" db="EMBL/GenBank/DDBJ databases">
        <title>Evaluation of Human, Veterinary and Environmental Mycobacterium chelonae Isolates by Core Genome Phylogenomic Analysis, Targeted Gene Comparison, and Anti-microbial Susceptibility Patterns: A Tale of Mistaken Identities.</title>
        <authorList>
            <person name="Fogelson S.B."/>
            <person name="Camus A.C."/>
            <person name="Lorenz W."/>
            <person name="Vasireddy R."/>
            <person name="Vasireddy S."/>
            <person name="Smith T."/>
            <person name="Brown-Elliott B.A."/>
            <person name="Wallace R.J.Jr."/>
            <person name="Hasan N.A."/>
            <person name="Reischl U."/>
            <person name="Sanchez S."/>
        </authorList>
    </citation>
    <scope>NUCLEOTIDE SEQUENCE [LARGE SCALE GENOMIC DNA]</scope>
    <source>
        <strain evidence="2 3">15518</strain>
    </source>
</reference>
<proteinExistence type="predicted"/>